<name>A0A1N6M781_9VIBR</name>
<evidence type="ECO:0000313" key="5">
    <source>
        <dbReference type="Proteomes" id="UP000515264"/>
    </source>
</evidence>
<dbReference type="InterPro" id="IPR003765">
    <property type="entry name" value="NO3_reductase_chaperone_NarJ"/>
</dbReference>
<dbReference type="AlphaFoldDB" id="A0A1N6M781"/>
<dbReference type="GO" id="GO:0016530">
    <property type="term" value="F:metallochaperone activity"/>
    <property type="evidence" value="ECO:0007669"/>
    <property type="project" value="TreeGrafter"/>
</dbReference>
<dbReference type="GO" id="GO:0042128">
    <property type="term" value="P:nitrate assimilation"/>
    <property type="evidence" value="ECO:0007669"/>
    <property type="project" value="UniProtKB-KW"/>
</dbReference>
<dbReference type="EMBL" id="CP046268">
    <property type="protein sequence ID" value="QMV13932.1"/>
    <property type="molecule type" value="Genomic_DNA"/>
</dbReference>
<organism evidence="3 4">
    <name type="scientific">Vibrio spartinae</name>
    <dbReference type="NCBI Taxonomy" id="1918945"/>
    <lineage>
        <taxon>Bacteria</taxon>
        <taxon>Pseudomonadati</taxon>
        <taxon>Pseudomonadota</taxon>
        <taxon>Gammaproteobacteria</taxon>
        <taxon>Vibrionales</taxon>
        <taxon>Vibrionaceae</taxon>
        <taxon>Vibrio</taxon>
    </lineage>
</organism>
<dbReference type="GO" id="GO:0051082">
    <property type="term" value="F:unfolded protein binding"/>
    <property type="evidence" value="ECO:0007669"/>
    <property type="project" value="InterPro"/>
</dbReference>
<dbReference type="PANTHER" id="PTHR43680:SF2">
    <property type="entry name" value="NITRATE REDUCTASE MOLYBDENUM COFACTOR ASSEMBLY CHAPERONE NARJ"/>
    <property type="match status" value="1"/>
</dbReference>
<accession>A0A1N6M781</accession>
<dbReference type="SUPFAM" id="SSF89155">
    <property type="entry name" value="TorD-like"/>
    <property type="match status" value="1"/>
</dbReference>
<evidence type="ECO:0000256" key="1">
    <source>
        <dbReference type="ARBA" id="ARBA00023063"/>
    </source>
</evidence>
<protein>
    <submittedName>
        <fullName evidence="3">Nitrate reductase molybdenum cofactor assembly chaperone NarJ</fullName>
    </submittedName>
    <submittedName>
        <fullName evidence="2">Redox enzyme maturation protein NarJ</fullName>
    </submittedName>
</protein>
<dbReference type="PANTHER" id="PTHR43680">
    <property type="entry name" value="NITRATE REDUCTASE MOLYBDENUM COFACTOR ASSEMBLY CHAPERONE"/>
    <property type="match status" value="1"/>
</dbReference>
<evidence type="ECO:0000313" key="3">
    <source>
        <dbReference type="EMBL" id="SIO95196.1"/>
    </source>
</evidence>
<dbReference type="Gene3D" id="1.10.3480.10">
    <property type="entry name" value="TorD-like"/>
    <property type="match status" value="1"/>
</dbReference>
<keyword evidence="1" id="KW-0534">Nitrate assimilation</keyword>
<dbReference type="InterPro" id="IPR020945">
    <property type="entry name" value="DMSO/NO3_reduct_chaperone"/>
</dbReference>
<gene>
    <name evidence="3" type="primary">narJ</name>
    <name evidence="3" type="ORF">VSP9026_02937</name>
    <name evidence="2" type="ORF">Vspart_01179</name>
</gene>
<dbReference type="Proteomes" id="UP000515264">
    <property type="component" value="Chromosome 1"/>
</dbReference>
<dbReference type="InterPro" id="IPR036411">
    <property type="entry name" value="TorD-like_sf"/>
</dbReference>
<proteinExistence type="predicted"/>
<dbReference type="Pfam" id="PF02613">
    <property type="entry name" value="Nitrate_red_del"/>
    <property type="match status" value="1"/>
</dbReference>
<dbReference type="GO" id="GO:0051131">
    <property type="term" value="P:chaperone-mediated protein complex assembly"/>
    <property type="evidence" value="ECO:0007669"/>
    <property type="project" value="InterPro"/>
</dbReference>
<dbReference type="EMBL" id="FSSB01000018">
    <property type="protein sequence ID" value="SIO95196.1"/>
    <property type="molecule type" value="Genomic_DNA"/>
</dbReference>
<keyword evidence="5" id="KW-1185">Reference proteome</keyword>
<sequence length="241" mass="27908">MLSLRIIAHLLDYPQEMLWSQYNELISSTDQCTELNAKQQSELKQWIRSYCEQRLFDVQAQYCALFDRGRSLSLLLFEHVHGQSRERGQAMVDLMTQYQNKGLELDSKELPDYLPMYLEYLSILPLDDAVQGLEDIAPILALLAERLRQRESDYAALMSLLLSLSAVRLNVSSIVQKVTQEVRDDTVEALDQVWEEEQVTFMDNSSCCDSSTQQHQRRFAHTIQPQYLDISKLGEKHNGRS</sequence>
<reference evidence="2 5" key="3">
    <citation type="journal article" date="2020" name="J. Nat. Prod.">
        <title>Genomics-Metabolomics Profiling Disclosed Marine Vibrio spartinae 3.6 as a Producer of a New Branched Side Chain Prodigiosin.</title>
        <authorList>
            <person name="Vitale G.A."/>
            <person name="Sciarretta M."/>
            <person name="Palma Esposito F."/>
            <person name="January G.G."/>
            <person name="Giaccio M."/>
            <person name="Bunk B."/>
            <person name="Sproer C."/>
            <person name="Bajerski F."/>
            <person name="Power D."/>
            <person name="Festa C."/>
            <person name="Monti M.C."/>
            <person name="D'Auria M.V."/>
            <person name="de Pascale D."/>
        </authorList>
    </citation>
    <scope>NUCLEOTIDE SEQUENCE [LARGE SCALE GENOMIC DNA]</scope>
    <source>
        <strain evidence="2 5">3.6</strain>
    </source>
</reference>
<evidence type="ECO:0000313" key="2">
    <source>
        <dbReference type="EMBL" id="QMV13932.1"/>
    </source>
</evidence>
<evidence type="ECO:0000313" key="4">
    <source>
        <dbReference type="Proteomes" id="UP000184774"/>
    </source>
</evidence>
<reference evidence="2" key="2">
    <citation type="submission" date="2019-11" db="EMBL/GenBank/DDBJ databases">
        <authorList>
            <person name="January G."/>
            <person name="Bunk B."/>
        </authorList>
    </citation>
    <scope>NUCLEOTIDE SEQUENCE</scope>
    <source>
        <strain evidence="2">3.6</strain>
    </source>
</reference>
<dbReference type="NCBIfam" id="TIGR00684">
    <property type="entry name" value="narJ"/>
    <property type="match status" value="1"/>
</dbReference>
<dbReference type="OrthoDB" id="8478585at2"/>
<dbReference type="Proteomes" id="UP000184774">
    <property type="component" value="Unassembled WGS sequence"/>
</dbReference>
<reference evidence="3 4" key="1">
    <citation type="submission" date="2016-12" db="EMBL/GenBank/DDBJ databases">
        <authorList>
            <person name="Song W.-J."/>
            <person name="Kurnit D.M."/>
        </authorList>
    </citation>
    <scope>NUCLEOTIDE SEQUENCE [LARGE SCALE GENOMIC DNA]</scope>
    <source>
        <strain evidence="3 4">CECT 9026</strain>
    </source>
</reference>